<evidence type="ECO:0000313" key="3">
    <source>
        <dbReference type="Proteomes" id="UP000031668"/>
    </source>
</evidence>
<sequence length="302" mass="34515">MLDELFRKPFLLKADPSEKSYPSAKTIEDMFSNLVCIIGFHTNFFLPMIKERVESWTEDSEIGDIFTKLAPLFNLYTIYCQSYDNCSGIITNIAKKFPKFAADLNNIEKKKECKNLRLTHHMLDLIQRIPRYNLMLNEILKHSEPQSAKYENIKNALNLMSAAAHKANDRLTESFNDYIICCVKQSSSKYRKKAEFEFSTVGLLKDPDDKIPTAFGISNLNELMILKSATLEDKNSWIDEISNVISTHDASSTESNTVSLHTVMVSLVSVRPNEKAEWIQKQLTLTSENKIMIVDQSKVLPV</sequence>
<dbReference type="PANTHER" id="PTHR12673:SF241">
    <property type="entry name" value="DH DOMAIN-CONTAINING PROTEIN"/>
    <property type="match status" value="1"/>
</dbReference>
<dbReference type="AlphaFoldDB" id="A0A0C2M1D8"/>
<dbReference type="EMBL" id="JWZT01005397">
    <property type="protein sequence ID" value="KII60890.1"/>
    <property type="molecule type" value="Genomic_DNA"/>
</dbReference>
<dbReference type="CDD" id="cd00160">
    <property type="entry name" value="RhoGEF"/>
    <property type="match status" value="1"/>
</dbReference>
<reference evidence="2 3" key="1">
    <citation type="journal article" date="2014" name="Genome Biol. Evol.">
        <title>The genome of the myxosporean Thelohanellus kitauei shows adaptations to nutrient acquisition within its fish host.</title>
        <authorList>
            <person name="Yang Y."/>
            <person name="Xiong J."/>
            <person name="Zhou Z."/>
            <person name="Huo F."/>
            <person name="Miao W."/>
            <person name="Ran C."/>
            <person name="Liu Y."/>
            <person name="Zhang J."/>
            <person name="Feng J."/>
            <person name="Wang M."/>
            <person name="Wang M."/>
            <person name="Wang L."/>
            <person name="Yao B."/>
        </authorList>
    </citation>
    <scope>NUCLEOTIDE SEQUENCE [LARGE SCALE GENOMIC DNA]</scope>
    <source>
        <strain evidence="2">Wuqing</strain>
    </source>
</reference>
<dbReference type="Proteomes" id="UP000031668">
    <property type="component" value="Unassembled WGS sequence"/>
</dbReference>
<keyword evidence="3" id="KW-1185">Reference proteome</keyword>
<dbReference type="GO" id="GO:0007010">
    <property type="term" value="P:cytoskeleton organization"/>
    <property type="evidence" value="ECO:0007669"/>
    <property type="project" value="TreeGrafter"/>
</dbReference>
<dbReference type="GO" id="GO:0005737">
    <property type="term" value="C:cytoplasm"/>
    <property type="evidence" value="ECO:0007669"/>
    <property type="project" value="TreeGrafter"/>
</dbReference>
<dbReference type="Gene3D" id="2.30.29.30">
    <property type="entry name" value="Pleckstrin-homology domain (PH domain)/Phosphotyrosine-binding domain (PTB)"/>
    <property type="match status" value="1"/>
</dbReference>
<evidence type="ECO:0000259" key="1">
    <source>
        <dbReference type="PROSITE" id="PS50010"/>
    </source>
</evidence>
<dbReference type="InterPro" id="IPR051092">
    <property type="entry name" value="FYVE_RhoGEF_PH"/>
</dbReference>
<dbReference type="SUPFAM" id="SSF48065">
    <property type="entry name" value="DBL homology domain (DH-domain)"/>
    <property type="match status" value="1"/>
</dbReference>
<comment type="caution">
    <text evidence="2">The sequence shown here is derived from an EMBL/GenBank/DDBJ whole genome shotgun (WGS) entry which is preliminary data.</text>
</comment>
<organism evidence="2 3">
    <name type="scientific">Thelohanellus kitauei</name>
    <name type="common">Myxosporean</name>
    <dbReference type="NCBI Taxonomy" id="669202"/>
    <lineage>
        <taxon>Eukaryota</taxon>
        <taxon>Metazoa</taxon>
        <taxon>Cnidaria</taxon>
        <taxon>Myxozoa</taxon>
        <taxon>Myxosporea</taxon>
        <taxon>Bivalvulida</taxon>
        <taxon>Platysporina</taxon>
        <taxon>Myxobolidae</taxon>
        <taxon>Thelohanellus</taxon>
    </lineage>
</organism>
<dbReference type="SUPFAM" id="SSF50729">
    <property type="entry name" value="PH domain-like"/>
    <property type="match status" value="1"/>
</dbReference>
<protein>
    <submittedName>
        <fullName evidence="2">FYVE, RhoGEF and PH domain-containing protein 4</fullName>
    </submittedName>
</protein>
<proteinExistence type="predicted"/>
<dbReference type="GO" id="GO:0005085">
    <property type="term" value="F:guanyl-nucleotide exchange factor activity"/>
    <property type="evidence" value="ECO:0007669"/>
    <property type="project" value="InterPro"/>
</dbReference>
<name>A0A0C2M1D8_THEKT</name>
<gene>
    <name evidence="2" type="ORF">RF11_06113</name>
</gene>
<dbReference type="GO" id="GO:0046847">
    <property type="term" value="P:filopodium assembly"/>
    <property type="evidence" value="ECO:0007669"/>
    <property type="project" value="TreeGrafter"/>
</dbReference>
<dbReference type="SMART" id="SM00325">
    <property type="entry name" value="RhoGEF"/>
    <property type="match status" value="1"/>
</dbReference>
<dbReference type="OrthoDB" id="660555at2759"/>
<dbReference type="InterPro" id="IPR011993">
    <property type="entry name" value="PH-like_dom_sf"/>
</dbReference>
<dbReference type="InterPro" id="IPR000219">
    <property type="entry name" value="DH_dom"/>
</dbReference>
<dbReference type="PROSITE" id="PS50010">
    <property type="entry name" value="DH_2"/>
    <property type="match status" value="1"/>
</dbReference>
<accession>A0A0C2M1D8</accession>
<dbReference type="InterPro" id="IPR035899">
    <property type="entry name" value="DBL_dom_sf"/>
</dbReference>
<feature type="domain" description="DH" evidence="1">
    <location>
        <begin position="1"/>
        <end position="170"/>
    </location>
</feature>
<evidence type="ECO:0000313" key="2">
    <source>
        <dbReference type="EMBL" id="KII60890.1"/>
    </source>
</evidence>
<dbReference type="Pfam" id="PF00621">
    <property type="entry name" value="RhoGEF"/>
    <property type="match status" value="1"/>
</dbReference>
<dbReference type="PANTHER" id="PTHR12673">
    <property type="entry name" value="FACIOGENITAL DYSPLASIA PROTEIN"/>
    <property type="match status" value="1"/>
</dbReference>
<dbReference type="Gene3D" id="1.20.900.10">
    <property type="entry name" value="Dbl homology (DH) domain"/>
    <property type="match status" value="1"/>
</dbReference>